<sequence length="220" mass="25304">MPSDTKENYLKAIYSLEENGEKISLSALSKRIDVSIPTVNNMVKRLQEEGWVIYEKYKPIILTDEGRKVASHIVRKHRLAEMFLVETMGLGWEEVHDIAEDLEHINSETFFNRIDEMLDYPKFDPHGTPIPDKNGKTVSQNYESLSAIEPGQSAVLRALDHEQKEFLVFLNKKNIALGTEIKIEEKEPFDESVVVAYDQFKNVVLTKDVCDKLLVEKVHK</sequence>
<dbReference type="OrthoDB" id="9791355at2"/>
<keyword evidence="5" id="KW-0804">Transcription</keyword>
<dbReference type="InterPro" id="IPR000835">
    <property type="entry name" value="HTH_MarR-typ"/>
</dbReference>
<evidence type="ECO:0000256" key="5">
    <source>
        <dbReference type="ARBA" id="ARBA00023163"/>
    </source>
</evidence>
<evidence type="ECO:0000256" key="6">
    <source>
        <dbReference type="ARBA" id="ARBA00025185"/>
    </source>
</evidence>
<dbReference type="InterPro" id="IPR001367">
    <property type="entry name" value="Fe_dep_repressor"/>
</dbReference>
<dbReference type="GO" id="GO:0046914">
    <property type="term" value="F:transition metal ion binding"/>
    <property type="evidence" value="ECO:0007669"/>
    <property type="project" value="InterPro"/>
</dbReference>
<dbReference type="AlphaFoldDB" id="A0A7L4US25"/>
<accession>A0A7L4US25</accession>
<dbReference type="Gene3D" id="2.30.30.90">
    <property type="match status" value="1"/>
</dbReference>
<evidence type="ECO:0000313" key="8">
    <source>
        <dbReference type="EMBL" id="PVX52221.1"/>
    </source>
</evidence>
<evidence type="ECO:0000256" key="3">
    <source>
        <dbReference type="ARBA" id="ARBA00023015"/>
    </source>
</evidence>
<dbReference type="GO" id="GO:0046983">
    <property type="term" value="F:protein dimerization activity"/>
    <property type="evidence" value="ECO:0007669"/>
    <property type="project" value="InterPro"/>
</dbReference>
<dbReference type="InterPro" id="IPR022687">
    <property type="entry name" value="HTH_DTXR"/>
</dbReference>
<dbReference type="RefSeq" id="WP_116495762.1">
    <property type="nucleotide sequence ID" value="NZ_QENZ01000003.1"/>
</dbReference>
<name>A0A7L4US25_BALHA</name>
<dbReference type="InterPro" id="IPR038157">
    <property type="entry name" value="FeoA_core_dom"/>
</dbReference>
<proteinExistence type="inferred from homology"/>
<dbReference type="SUPFAM" id="SSF46785">
    <property type="entry name" value="Winged helix' DNA-binding domain"/>
    <property type="match status" value="1"/>
</dbReference>
<protein>
    <recommendedName>
        <fullName evidence="2">Transcriptional regulator MntR</fullName>
    </recommendedName>
</protein>
<keyword evidence="9" id="KW-1185">Reference proteome</keyword>
<dbReference type="InterPro" id="IPR036421">
    <property type="entry name" value="Fe_dep_repressor_sf"/>
</dbReference>
<dbReference type="InterPro" id="IPR036390">
    <property type="entry name" value="WH_DNA-bd_sf"/>
</dbReference>
<dbReference type="InterPro" id="IPR036388">
    <property type="entry name" value="WH-like_DNA-bd_sf"/>
</dbReference>
<dbReference type="PROSITE" id="PS50944">
    <property type="entry name" value="HTH_DTXR"/>
    <property type="match status" value="1"/>
</dbReference>
<reference evidence="8 9" key="1">
    <citation type="submission" date="2018-05" db="EMBL/GenBank/DDBJ databases">
        <title>Genomic Encyclopedia of Type Strains, Phase IV (KMG-IV): sequencing the most valuable type-strain genomes for metagenomic binning, comparative biology and taxonomic classification.</title>
        <authorList>
            <person name="Goeker M."/>
        </authorList>
    </citation>
    <scope>NUCLEOTIDE SEQUENCE [LARGE SCALE GENOMIC DNA]</scope>
    <source>
        <strain evidence="8 9">DSM 28579</strain>
    </source>
</reference>
<gene>
    <name evidence="8" type="ORF">C7377_0528</name>
</gene>
<dbReference type="GO" id="GO:0003700">
    <property type="term" value="F:DNA-binding transcription factor activity"/>
    <property type="evidence" value="ECO:0007669"/>
    <property type="project" value="InterPro"/>
</dbReference>
<dbReference type="Gene3D" id="1.10.60.10">
    <property type="entry name" value="Iron dependent repressor, metal binding and dimerisation domain"/>
    <property type="match status" value="1"/>
</dbReference>
<dbReference type="SMART" id="SM00529">
    <property type="entry name" value="HTH_DTXR"/>
    <property type="match status" value="1"/>
</dbReference>
<evidence type="ECO:0000256" key="2">
    <source>
        <dbReference type="ARBA" id="ARBA00022386"/>
    </source>
</evidence>
<dbReference type="SMART" id="SM00899">
    <property type="entry name" value="FeoA"/>
    <property type="match status" value="1"/>
</dbReference>
<dbReference type="PANTHER" id="PTHR33238">
    <property type="entry name" value="IRON (METAL) DEPENDENT REPRESSOR, DTXR FAMILY"/>
    <property type="match status" value="1"/>
</dbReference>
<dbReference type="SMART" id="SM00347">
    <property type="entry name" value="HTH_MARR"/>
    <property type="match status" value="1"/>
</dbReference>
<dbReference type="Pfam" id="PF01325">
    <property type="entry name" value="Fe_dep_repress"/>
    <property type="match status" value="1"/>
</dbReference>
<keyword evidence="3" id="KW-0805">Transcription regulation</keyword>
<dbReference type="GO" id="GO:0003677">
    <property type="term" value="F:DNA binding"/>
    <property type="evidence" value="ECO:0007669"/>
    <property type="project" value="UniProtKB-KW"/>
</dbReference>
<evidence type="ECO:0000256" key="4">
    <source>
        <dbReference type="ARBA" id="ARBA00023125"/>
    </source>
</evidence>
<comment type="function">
    <text evidence="6">In the presence of manganese, represses expression of mntH and mntS. Up-regulates expression of mntP.</text>
</comment>
<dbReference type="InterPro" id="IPR022689">
    <property type="entry name" value="Iron_dep_repressor"/>
</dbReference>
<dbReference type="GO" id="GO:0045892">
    <property type="term" value="P:negative regulation of DNA-templated transcription"/>
    <property type="evidence" value="ECO:0007669"/>
    <property type="project" value="TreeGrafter"/>
</dbReference>
<dbReference type="SUPFAM" id="SSF47979">
    <property type="entry name" value="Iron-dependent repressor protein, dimerization domain"/>
    <property type="match status" value="1"/>
</dbReference>
<dbReference type="Pfam" id="PF02742">
    <property type="entry name" value="Fe_dep_repr_C"/>
    <property type="match status" value="1"/>
</dbReference>
<evidence type="ECO:0000256" key="1">
    <source>
        <dbReference type="ARBA" id="ARBA00007871"/>
    </source>
</evidence>
<dbReference type="Proteomes" id="UP000251835">
    <property type="component" value="Unassembled WGS sequence"/>
</dbReference>
<evidence type="ECO:0000313" key="9">
    <source>
        <dbReference type="Proteomes" id="UP000251835"/>
    </source>
</evidence>
<feature type="domain" description="HTH dtxR-type" evidence="7">
    <location>
        <begin position="1"/>
        <end position="63"/>
    </location>
</feature>
<dbReference type="PANTHER" id="PTHR33238:SF10">
    <property type="entry name" value="IRON-DEPENDENT REPRESSOR IDER"/>
    <property type="match status" value="1"/>
</dbReference>
<comment type="similarity">
    <text evidence="1">Belongs to the DtxR/MntR family.</text>
</comment>
<dbReference type="Gene3D" id="1.10.10.10">
    <property type="entry name" value="Winged helix-like DNA-binding domain superfamily/Winged helix DNA-binding domain"/>
    <property type="match status" value="1"/>
</dbReference>
<keyword evidence="4" id="KW-0238">DNA-binding</keyword>
<dbReference type="InterPro" id="IPR007167">
    <property type="entry name" value="Fe-transptr_FeoA-like"/>
</dbReference>
<dbReference type="Pfam" id="PF04023">
    <property type="entry name" value="FeoA"/>
    <property type="match status" value="1"/>
</dbReference>
<organism evidence="8 9">
    <name type="scientific">Balneicella halophila</name>
    <dbReference type="NCBI Taxonomy" id="1537566"/>
    <lineage>
        <taxon>Bacteria</taxon>
        <taxon>Pseudomonadati</taxon>
        <taxon>Bacteroidota</taxon>
        <taxon>Bacteroidia</taxon>
        <taxon>Bacteroidales</taxon>
        <taxon>Balneicellaceae</taxon>
        <taxon>Balneicella</taxon>
    </lineage>
</organism>
<dbReference type="EMBL" id="QENZ01000003">
    <property type="protein sequence ID" value="PVX52221.1"/>
    <property type="molecule type" value="Genomic_DNA"/>
</dbReference>
<dbReference type="InterPro" id="IPR050536">
    <property type="entry name" value="DtxR_MntR_Metal-Reg"/>
</dbReference>
<comment type="caution">
    <text evidence="8">The sequence shown here is derived from an EMBL/GenBank/DDBJ whole genome shotgun (WGS) entry which is preliminary data.</text>
</comment>
<evidence type="ECO:0000259" key="7">
    <source>
        <dbReference type="PROSITE" id="PS50944"/>
    </source>
</evidence>